<dbReference type="InterPro" id="IPR011284">
    <property type="entry name" value="3oxo_ACP_reduc"/>
</dbReference>
<keyword evidence="8" id="KW-0444">Lipid biosynthesis</keyword>
<dbReference type="AlphaFoldDB" id="A0A7V0I9H5"/>
<dbReference type="SUPFAM" id="SSF51735">
    <property type="entry name" value="NAD(P)-binding Rossmann-fold domains"/>
    <property type="match status" value="1"/>
</dbReference>
<evidence type="ECO:0000256" key="1">
    <source>
        <dbReference type="ARBA" id="ARBA00002607"/>
    </source>
</evidence>
<evidence type="ECO:0000256" key="3">
    <source>
        <dbReference type="ARBA" id="ARBA00022857"/>
    </source>
</evidence>
<dbReference type="Pfam" id="PF13561">
    <property type="entry name" value="adh_short_C2"/>
    <property type="match status" value="1"/>
</dbReference>
<dbReference type="NCBIfam" id="TIGR01830">
    <property type="entry name" value="3oxo_ACP_reduc"/>
    <property type="match status" value="1"/>
</dbReference>
<dbReference type="EC" id="1.1.1.100" evidence="8"/>
<comment type="function">
    <text evidence="1 8">Catalyzes the NADPH-dependent reduction of beta-ketoacyl-ACP substrates to beta-hydroxyacyl-ACP products, the first reductive step in the elongation cycle of fatty acid biosynthesis.</text>
</comment>
<evidence type="ECO:0000256" key="5">
    <source>
        <dbReference type="ARBA" id="ARBA00048508"/>
    </source>
</evidence>
<keyword evidence="8" id="KW-0443">Lipid metabolism</keyword>
<comment type="catalytic activity">
    <reaction evidence="5 8">
        <text>a (3R)-hydroxyacyl-[ACP] + NADP(+) = a 3-oxoacyl-[ACP] + NADPH + H(+)</text>
        <dbReference type="Rhea" id="RHEA:17397"/>
        <dbReference type="Rhea" id="RHEA-COMP:9916"/>
        <dbReference type="Rhea" id="RHEA-COMP:9945"/>
        <dbReference type="ChEBI" id="CHEBI:15378"/>
        <dbReference type="ChEBI" id="CHEBI:57783"/>
        <dbReference type="ChEBI" id="CHEBI:58349"/>
        <dbReference type="ChEBI" id="CHEBI:78776"/>
        <dbReference type="ChEBI" id="CHEBI:78827"/>
        <dbReference type="EC" id="1.1.1.100"/>
    </reaction>
</comment>
<evidence type="ECO:0000256" key="6">
    <source>
        <dbReference type="PIRSR" id="PIRSR611284-1"/>
    </source>
</evidence>
<keyword evidence="8" id="KW-0275">Fatty acid biosynthesis</keyword>
<feature type="non-terminal residue" evidence="9">
    <location>
        <position position="1"/>
    </location>
</feature>
<evidence type="ECO:0000256" key="2">
    <source>
        <dbReference type="ARBA" id="ARBA00006484"/>
    </source>
</evidence>
<dbReference type="PRINTS" id="PR00080">
    <property type="entry name" value="SDRFAMILY"/>
</dbReference>
<keyword evidence="8" id="KW-0276">Fatty acid metabolism</keyword>
<dbReference type="GO" id="GO:0004316">
    <property type="term" value="F:3-oxoacyl-[acyl-carrier-protein] reductase (NADPH) activity"/>
    <property type="evidence" value="ECO:0007669"/>
    <property type="project" value="UniProtKB-UniRule"/>
</dbReference>
<dbReference type="EMBL" id="DQWQ01000004">
    <property type="protein sequence ID" value="HDD35178.1"/>
    <property type="molecule type" value="Genomic_DNA"/>
</dbReference>
<feature type="binding site" evidence="7">
    <location>
        <position position="55"/>
    </location>
    <ligand>
        <name>NADP(+)</name>
        <dbReference type="ChEBI" id="CHEBI:58349"/>
    </ligand>
</feature>
<evidence type="ECO:0000256" key="8">
    <source>
        <dbReference type="RuleBase" id="RU366074"/>
    </source>
</evidence>
<dbReference type="Proteomes" id="UP000885706">
    <property type="component" value="Unassembled WGS sequence"/>
</dbReference>
<dbReference type="PRINTS" id="PR00081">
    <property type="entry name" value="GDHRDH"/>
</dbReference>
<dbReference type="PANTHER" id="PTHR42879:SF2">
    <property type="entry name" value="3-OXOACYL-[ACYL-CARRIER-PROTEIN] REDUCTASE FABG"/>
    <property type="match status" value="1"/>
</dbReference>
<dbReference type="NCBIfam" id="NF009466">
    <property type="entry name" value="PRK12826.1-2"/>
    <property type="match status" value="1"/>
</dbReference>
<gene>
    <name evidence="9" type="primary">fabG</name>
    <name evidence="9" type="ORF">ENF30_00075</name>
</gene>
<dbReference type="InterPro" id="IPR050259">
    <property type="entry name" value="SDR"/>
</dbReference>
<feature type="binding site" evidence="7">
    <location>
        <begin position="120"/>
        <end position="124"/>
    </location>
    <ligand>
        <name>NADP(+)</name>
        <dbReference type="ChEBI" id="CHEBI:58349"/>
    </ligand>
</feature>
<dbReference type="InterPro" id="IPR036291">
    <property type="entry name" value="NAD(P)-bd_dom_sf"/>
</dbReference>
<comment type="subunit">
    <text evidence="8">Homotetramer.</text>
</comment>
<comment type="caution">
    <text evidence="9">The sequence shown here is derived from an EMBL/GenBank/DDBJ whole genome shotgun (WGS) entry which is preliminary data.</text>
</comment>
<dbReference type="InterPro" id="IPR002347">
    <property type="entry name" value="SDR_fam"/>
</dbReference>
<proteinExistence type="inferred from homology"/>
<reference evidence="9" key="1">
    <citation type="journal article" date="2020" name="mSystems">
        <title>Genome- and Community-Level Interaction Insights into Carbon Utilization and Element Cycling Functions of Hydrothermarchaeota in Hydrothermal Sediment.</title>
        <authorList>
            <person name="Zhou Z."/>
            <person name="Liu Y."/>
            <person name="Xu W."/>
            <person name="Pan J."/>
            <person name="Luo Z.H."/>
            <person name="Li M."/>
        </authorList>
    </citation>
    <scope>NUCLEOTIDE SEQUENCE [LARGE SCALE GENOMIC DNA]</scope>
    <source>
        <strain evidence="9">HyVt-113</strain>
    </source>
</reference>
<accession>A0A7V0I9H5</accession>
<feature type="active site" description="Proton acceptor" evidence="6">
    <location>
        <position position="120"/>
    </location>
</feature>
<dbReference type="Gene3D" id="3.40.50.720">
    <property type="entry name" value="NAD(P)-binding Rossmann-like Domain"/>
    <property type="match status" value="1"/>
</dbReference>
<dbReference type="UniPathway" id="UPA00094"/>
<evidence type="ECO:0000256" key="7">
    <source>
        <dbReference type="PIRSR" id="PIRSR611284-2"/>
    </source>
</evidence>
<feature type="binding site" evidence="7">
    <location>
        <position position="153"/>
    </location>
    <ligand>
        <name>NADP(+)</name>
        <dbReference type="ChEBI" id="CHEBI:58349"/>
    </ligand>
</feature>
<name>A0A7V0I9H5_DESA2</name>
<dbReference type="PANTHER" id="PTHR42879">
    <property type="entry name" value="3-OXOACYL-(ACYL-CARRIER-PROTEIN) REDUCTASE"/>
    <property type="match status" value="1"/>
</dbReference>
<keyword evidence="3 7" id="KW-0521">NADP</keyword>
<dbReference type="GO" id="GO:0006633">
    <property type="term" value="P:fatty acid biosynthetic process"/>
    <property type="evidence" value="ECO:0007669"/>
    <property type="project" value="UniProtKB-UniPathway"/>
</dbReference>
<evidence type="ECO:0000313" key="9">
    <source>
        <dbReference type="EMBL" id="HDD35178.1"/>
    </source>
</evidence>
<dbReference type="CDD" id="cd05333">
    <property type="entry name" value="BKR_SDR_c"/>
    <property type="match status" value="1"/>
</dbReference>
<evidence type="ECO:0000256" key="4">
    <source>
        <dbReference type="ARBA" id="ARBA00023002"/>
    </source>
</evidence>
<sequence length="212" mass="23637">CIKNIQVAELVVREIKDKGGEAFAYQFDVSNFEETQKKFKEIFDSFGRIDYLINNAGITKDGLFLRMKEEDWQRVIDVNLKGAFNCTKAVVRIMLKQNYGRIINISSVVAFMGNIGQANYIASKAGLIGLTRALAKELAPKGITVNAIAPGFIETDMTKNIPEKLKNYMLELIPLKRFGKPEEIAEVVAFLVSDAASYITGQVIHVNGGMYM</sequence>
<protein>
    <recommendedName>
        <fullName evidence="8">3-oxoacyl-[acyl-carrier-protein] reductase</fullName>
        <ecNumber evidence="8">1.1.1.100</ecNumber>
    </recommendedName>
</protein>
<comment type="pathway">
    <text evidence="8">Lipid metabolism; fatty acid biosynthesis.</text>
</comment>
<organism evidence="9">
    <name type="scientific">Desulfofervidus auxilii</name>
    <dbReference type="NCBI Taxonomy" id="1621989"/>
    <lineage>
        <taxon>Bacteria</taxon>
        <taxon>Pseudomonadati</taxon>
        <taxon>Thermodesulfobacteriota</taxon>
        <taxon>Candidatus Desulfofervidia</taxon>
        <taxon>Candidatus Desulfofervidales</taxon>
        <taxon>Candidatus Desulfofervidaceae</taxon>
        <taxon>Candidatus Desulfofervidus</taxon>
    </lineage>
</organism>
<dbReference type="FunFam" id="3.40.50.720:FF:000115">
    <property type="entry name" value="3-oxoacyl-[acyl-carrier-protein] reductase FabG"/>
    <property type="match status" value="1"/>
</dbReference>
<keyword evidence="4 8" id="KW-0560">Oxidoreductase</keyword>
<comment type="similarity">
    <text evidence="2 8">Belongs to the short-chain dehydrogenases/reductases (SDR) family.</text>
</comment>
<dbReference type="GO" id="GO:0051287">
    <property type="term" value="F:NAD binding"/>
    <property type="evidence" value="ECO:0007669"/>
    <property type="project" value="UniProtKB-UniRule"/>
</dbReference>